<dbReference type="Gene3D" id="3.30.565.10">
    <property type="entry name" value="Histidine kinase-like ATPase, C-terminal domain"/>
    <property type="match status" value="1"/>
</dbReference>
<dbReference type="AlphaFoldDB" id="A0A5C4S0T4"/>
<evidence type="ECO:0000313" key="3">
    <source>
        <dbReference type="Proteomes" id="UP000309544"/>
    </source>
</evidence>
<keyword evidence="3" id="KW-1185">Reference proteome</keyword>
<dbReference type="InterPro" id="IPR036890">
    <property type="entry name" value="HATPase_C_sf"/>
</dbReference>
<comment type="caution">
    <text evidence="2">The sequence shown here is derived from an EMBL/GenBank/DDBJ whole genome shotgun (WGS) entry which is preliminary data.</text>
</comment>
<evidence type="ECO:0000313" key="2">
    <source>
        <dbReference type="EMBL" id="TNJ36875.1"/>
    </source>
</evidence>
<dbReference type="Pfam" id="PF13581">
    <property type="entry name" value="HATPase_c_2"/>
    <property type="match status" value="1"/>
</dbReference>
<dbReference type="EMBL" id="VDCI01000003">
    <property type="protein sequence ID" value="TNJ36875.1"/>
    <property type="molecule type" value="Genomic_DNA"/>
</dbReference>
<keyword evidence="2" id="KW-0547">Nucleotide-binding</keyword>
<sequence>MMPMNSYELVLTSSIEECDRLAEFLEGIAGLEKFGDKFLTELGIVAKEAFINAVLHGNEGVPGAVVHMTVRVTEDAGARVLFLKVWDMGKGFSLPECSDPLQTDALMKSSGRGLLYIKSYAEIMGLEWDENGCWLTLRMMPF</sequence>
<organism evidence="2 3">
    <name type="scientific">Prosthecochloris vibrioformis</name>
    <name type="common">Chlorobium vibrioforme</name>
    <dbReference type="NCBI Taxonomy" id="1098"/>
    <lineage>
        <taxon>Bacteria</taxon>
        <taxon>Pseudomonadati</taxon>
        <taxon>Chlorobiota</taxon>
        <taxon>Chlorobiia</taxon>
        <taxon>Chlorobiales</taxon>
        <taxon>Chlorobiaceae</taxon>
        <taxon>Prosthecochloris</taxon>
    </lineage>
</organism>
<protein>
    <submittedName>
        <fullName evidence="2">ATP-binding protein</fullName>
    </submittedName>
</protein>
<name>A0A5C4S0T4_PROVB</name>
<reference evidence="2 3" key="1">
    <citation type="submission" date="2019-05" db="EMBL/GenBank/DDBJ databases">
        <title>Draft Whole-Genome sequence of the green sulfur bacterium Prosthecochloris vibrioformis DSM 260.</title>
        <authorList>
            <person name="Meyer T.E."/>
            <person name="Kyndt J.A."/>
        </authorList>
    </citation>
    <scope>NUCLEOTIDE SEQUENCE [LARGE SCALE GENOMIC DNA]</scope>
    <source>
        <strain evidence="2 3">DSM 260</strain>
    </source>
</reference>
<dbReference type="GO" id="GO:0005524">
    <property type="term" value="F:ATP binding"/>
    <property type="evidence" value="ECO:0007669"/>
    <property type="project" value="UniProtKB-KW"/>
</dbReference>
<dbReference type="CDD" id="cd16936">
    <property type="entry name" value="HATPase_RsbW-like"/>
    <property type="match status" value="1"/>
</dbReference>
<gene>
    <name evidence="2" type="ORF">FGF68_04670</name>
</gene>
<keyword evidence="2" id="KW-0067">ATP-binding</keyword>
<evidence type="ECO:0000259" key="1">
    <source>
        <dbReference type="Pfam" id="PF13581"/>
    </source>
</evidence>
<feature type="domain" description="Histidine kinase/HSP90-like ATPase" evidence="1">
    <location>
        <begin position="16"/>
        <end position="138"/>
    </location>
</feature>
<proteinExistence type="predicted"/>
<dbReference type="Proteomes" id="UP000309544">
    <property type="component" value="Unassembled WGS sequence"/>
</dbReference>
<dbReference type="SUPFAM" id="SSF55874">
    <property type="entry name" value="ATPase domain of HSP90 chaperone/DNA topoisomerase II/histidine kinase"/>
    <property type="match status" value="1"/>
</dbReference>
<dbReference type="InterPro" id="IPR003594">
    <property type="entry name" value="HATPase_dom"/>
</dbReference>
<accession>A0A5C4S0T4</accession>